<dbReference type="AlphaFoldDB" id="A0A8D9DYZ9"/>
<dbReference type="EMBL" id="HBUF01613647">
    <property type="protein sequence ID" value="CAG6779361.1"/>
    <property type="molecule type" value="Transcribed_RNA"/>
</dbReference>
<feature type="chain" id="PRO_5035639567" evidence="1">
    <location>
        <begin position="22"/>
        <end position="225"/>
    </location>
</feature>
<dbReference type="EMBL" id="HBUF01613646">
    <property type="protein sequence ID" value="CAG6779358.1"/>
    <property type="molecule type" value="Transcribed_RNA"/>
</dbReference>
<feature type="signal peptide" evidence="1">
    <location>
        <begin position="1"/>
        <end position="21"/>
    </location>
</feature>
<organism evidence="2">
    <name type="scientific">Cacopsylla melanoneura</name>
    <dbReference type="NCBI Taxonomy" id="428564"/>
    <lineage>
        <taxon>Eukaryota</taxon>
        <taxon>Metazoa</taxon>
        <taxon>Ecdysozoa</taxon>
        <taxon>Arthropoda</taxon>
        <taxon>Hexapoda</taxon>
        <taxon>Insecta</taxon>
        <taxon>Pterygota</taxon>
        <taxon>Neoptera</taxon>
        <taxon>Paraneoptera</taxon>
        <taxon>Hemiptera</taxon>
        <taxon>Sternorrhyncha</taxon>
        <taxon>Psylloidea</taxon>
        <taxon>Psyllidae</taxon>
        <taxon>Psyllinae</taxon>
        <taxon>Cacopsylla</taxon>
    </lineage>
</organism>
<keyword evidence="1" id="KW-0732">Signal</keyword>
<dbReference type="EMBL" id="HBUF01613644">
    <property type="protein sequence ID" value="CAG6779351.1"/>
    <property type="molecule type" value="Transcribed_RNA"/>
</dbReference>
<dbReference type="EMBL" id="HBUF01613645">
    <property type="protein sequence ID" value="CAG6779354.1"/>
    <property type="molecule type" value="Transcribed_RNA"/>
</dbReference>
<dbReference type="EMBL" id="HBUF01613643">
    <property type="protein sequence ID" value="CAG6779348.1"/>
    <property type="molecule type" value="Transcribed_RNA"/>
</dbReference>
<evidence type="ECO:0000313" key="2">
    <source>
        <dbReference type="EMBL" id="CAG6733184.1"/>
    </source>
</evidence>
<dbReference type="EMBL" id="HBUF01613641">
    <property type="protein sequence ID" value="CAG6779342.1"/>
    <property type="molecule type" value="Transcribed_RNA"/>
</dbReference>
<dbReference type="EMBL" id="HBUF01389040">
    <property type="protein sequence ID" value="CAG6733183.1"/>
    <property type="molecule type" value="Transcribed_RNA"/>
</dbReference>
<evidence type="ECO:0000256" key="1">
    <source>
        <dbReference type="SAM" id="SignalP"/>
    </source>
</evidence>
<name>A0A8D9DYZ9_9HEMI</name>
<dbReference type="EMBL" id="HBUF01613642">
    <property type="protein sequence ID" value="CAG6779345.1"/>
    <property type="molecule type" value="Transcribed_RNA"/>
</dbReference>
<sequence length="225" mass="26354">MIPQLTTSITLLSISISIIHGTTDDNENVQQIKIEAVPEGIQPAQNFSTLKPGGQSEDLFFDVDGFIHTIMKANKKNIVYKINDQLNSFYDNQTTFVHRWAGTQLQQVIESHKDVRIDKMKSYVDYFFLYKQIYMELLNGYKNIIMEGLGKKIKQDLRQKYKDKKLSYEDYIAKDEQLDEKMIFVNKAFRSGIINHVINVEVAMFNDFFQNHYAIFKEEYVVHKT</sequence>
<reference evidence="2" key="1">
    <citation type="submission" date="2021-05" db="EMBL/GenBank/DDBJ databases">
        <authorList>
            <person name="Alioto T."/>
            <person name="Alioto T."/>
            <person name="Gomez Garrido J."/>
        </authorList>
    </citation>
    <scope>NUCLEOTIDE SEQUENCE</scope>
</reference>
<protein>
    <submittedName>
        <fullName evidence="2">Uncharacterized protein</fullName>
    </submittedName>
</protein>
<dbReference type="EMBL" id="HBUF01389041">
    <property type="protein sequence ID" value="CAG6733184.1"/>
    <property type="molecule type" value="Transcribed_RNA"/>
</dbReference>
<accession>A0A8D9DYZ9</accession>
<proteinExistence type="predicted"/>